<accession>A0ABR0YT27</accession>
<protein>
    <submittedName>
        <fullName evidence="1">Uncharacterized protein</fullName>
    </submittedName>
</protein>
<evidence type="ECO:0000313" key="2">
    <source>
        <dbReference type="Proteomes" id="UP001369086"/>
    </source>
</evidence>
<reference evidence="1 2" key="1">
    <citation type="submission" date="2021-05" db="EMBL/GenBank/DDBJ databases">
        <authorList>
            <person name="Zahm M."/>
            <person name="Klopp C."/>
            <person name="Cabau C."/>
            <person name="Kuhl H."/>
            <person name="Suciu R."/>
            <person name="Ciorpac M."/>
            <person name="Holostenco D."/>
            <person name="Gessner J."/>
            <person name="Wuertz S."/>
            <person name="Hohne C."/>
            <person name="Stock M."/>
            <person name="Gislard M."/>
            <person name="Lluch J."/>
            <person name="Milhes M."/>
            <person name="Lampietro C."/>
            <person name="Lopez Roques C."/>
            <person name="Donnadieu C."/>
            <person name="Du K."/>
            <person name="Schartl M."/>
            <person name="Guiguen Y."/>
        </authorList>
    </citation>
    <scope>NUCLEOTIDE SEQUENCE [LARGE SCALE GENOMIC DNA]</scope>
    <source>
        <strain evidence="1">Hh-F2</strain>
        <tissue evidence="1">Blood</tissue>
    </source>
</reference>
<keyword evidence="2" id="KW-1185">Reference proteome</keyword>
<dbReference type="EMBL" id="JAHFZB010000024">
    <property type="protein sequence ID" value="KAK6475546.1"/>
    <property type="molecule type" value="Genomic_DNA"/>
</dbReference>
<name>A0ABR0YT27_HUSHU</name>
<sequence length="116" mass="12784">MSLGQSKLVNLRNAVWSAGMFLENRLVWELLDGGGEERRGEERRSQTNHIKLSYAYTQIATGIEYTETHEIERRGRVPGINAEDVSNNGGDVIAAAWSECGTERAKVFPGHAAPPS</sequence>
<dbReference type="Proteomes" id="UP001369086">
    <property type="component" value="Unassembled WGS sequence"/>
</dbReference>
<gene>
    <name evidence="1" type="ORF">HHUSO_G25086</name>
</gene>
<organism evidence="1 2">
    <name type="scientific">Huso huso</name>
    <name type="common">Beluga</name>
    <name type="synonym">Acipenser huso</name>
    <dbReference type="NCBI Taxonomy" id="61971"/>
    <lineage>
        <taxon>Eukaryota</taxon>
        <taxon>Metazoa</taxon>
        <taxon>Chordata</taxon>
        <taxon>Craniata</taxon>
        <taxon>Vertebrata</taxon>
        <taxon>Euteleostomi</taxon>
        <taxon>Actinopterygii</taxon>
        <taxon>Chondrostei</taxon>
        <taxon>Acipenseriformes</taxon>
        <taxon>Acipenseridae</taxon>
        <taxon>Huso</taxon>
    </lineage>
</organism>
<evidence type="ECO:0000313" key="1">
    <source>
        <dbReference type="EMBL" id="KAK6475546.1"/>
    </source>
</evidence>
<comment type="caution">
    <text evidence="1">The sequence shown here is derived from an EMBL/GenBank/DDBJ whole genome shotgun (WGS) entry which is preliminary data.</text>
</comment>
<proteinExistence type="predicted"/>